<evidence type="ECO:0000256" key="3">
    <source>
        <dbReference type="PROSITE-ProRule" id="PRU00023"/>
    </source>
</evidence>
<dbReference type="EMBL" id="AP012279">
    <property type="protein sequence ID" value="BAL73741.1"/>
    <property type="molecule type" value="Genomic_DNA"/>
</dbReference>
<evidence type="ECO:0000256" key="1">
    <source>
        <dbReference type="ARBA" id="ARBA00022737"/>
    </source>
</evidence>
<dbReference type="PROSITE" id="PS50088">
    <property type="entry name" value="ANK_REPEAT"/>
    <property type="match status" value="3"/>
</dbReference>
<sequence length="146" mass="14971">MVGKHPKRARRTGVDAAGRSPLHYAAAGGAIAEVTRLVETGADPSAQDDNGWSPLHFAAQAGSAEVTRVLIAAGATVDLRDSNGNTPLGKAVFSSRGDGAVIKLLRDAGADPYAENASGVTPLMLARTIANYDVAQFFGDLPGAQD</sequence>
<reference evidence="4 5" key="1">
    <citation type="journal article" date="2012" name="Microbes Environ.">
        <title>Complete genome sequence of Bradyrhizobium sp. S23321: insights into symbiosis evolution in soil oligotrophs.</title>
        <authorList>
            <person name="Okubo T."/>
            <person name="Tsukui T."/>
            <person name="Maita H."/>
            <person name="Okamoto S."/>
            <person name="Oshima K."/>
            <person name="Fujisawa T."/>
            <person name="Saito A."/>
            <person name="Futamata H."/>
            <person name="Hattori R."/>
            <person name="Shimomura Y."/>
            <person name="Haruta S."/>
            <person name="Morimoto S."/>
            <person name="Wang Y."/>
            <person name="Sakai Y."/>
            <person name="Hattori M."/>
            <person name="Aizawa S."/>
            <person name="Nagashima K.V.P."/>
            <person name="Masuda S."/>
            <person name="Hattori T."/>
            <person name="Yamashita A."/>
            <person name="Bao Z."/>
            <person name="Hayatsu M."/>
            <person name="Kajiya-Kanegae H."/>
            <person name="Yoshinaga I."/>
            <person name="Sakamoto K."/>
            <person name="Toyota K."/>
            <person name="Nakao M."/>
            <person name="Kohara M."/>
            <person name="Anda M."/>
            <person name="Niwa R."/>
            <person name="Jung-Hwan P."/>
            <person name="Sameshima-Saito R."/>
            <person name="Tokuda S."/>
            <person name="Yamamoto S."/>
            <person name="Yamamoto S."/>
            <person name="Yokoyama T."/>
            <person name="Akutsu T."/>
            <person name="Nakamura Y."/>
            <person name="Nakahira-Yanaka Y."/>
            <person name="Takada Hoshino Y."/>
            <person name="Hirakawa H."/>
            <person name="Mitsui H."/>
            <person name="Terasawa K."/>
            <person name="Itakura M."/>
            <person name="Sato S."/>
            <person name="Ikeda-Ohtsubo W."/>
            <person name="Sakakura N."/>
            <person name="Kaminuma E."/>
            <person name="Minamisawa K."/>
        </authorList>
    </citation>
    <scope>NUCLEOTIDE SEQUENCE [LARGE SCALE GENOMIC DNA]</scope>
    <source>
        <strain evidence="4 5">S23321</strain>
    </source>
</reference>
<dbReference type="PANTHER" id="PTHR24171">
    <property type="entry name" value="ANKYRIN REPEAT DOMAIN-CONTAINING PROTEIN 39-RELATED"/>
    <property type="match status" value="1"/>
</dbReference>
<proteinExistence type="predicted"/>
<keyword evidence="5" id="KW-1185">Reference proteome</keyword>
<protein>
    <recommendedName>
        <fullName evidence="6">Ankyrin repeat domain-containing protein</fullName>
    </recommendedName>
</protein>
<dbReference type="InterPro" id="IPR002110">
    <property type="entry name" value="Ankyrin_rpt"/>
</dbReference>
<feature type="repeat" description="ANK" evidence="3">
    <location>
        <begin position="83"/>
        <end position="117"/>
    </location>
</feature>
<accession>A0AAI8M849</accession>
<evidence type="ECO:0000313" key="4">
    <source>
        <dbReference type="EMBL" id="BAL73741.1"/>
    </source>
</evidence>
<keyword evidence="1" id="KW-0677">Repeat</keyword>
<feature type="repeat" description="ANK" evidence="3">
    <location>
        <begin position="50"/>
        <end position="82"/>
    </location>
</feature>
<dbReference type="InterPro" id="IPR036770">
    <property type="entry name" value="Ankyrin_rpt-contain_sf"/>
</dbReference>
<dbReference type="SMART" id="SM00248">
    <property type="entry name" value="ANK"/>
    <property type="match status" value="3"/>
</dbReference>
<evidence type="ECO:0000313" key="5">
    <source>
        <dbReference type="Proteomes" id="UP000007886"/>
    </source>
</evidence>
<dbReference type="AlphaFoldDB" id="A0AAI8M849"/>
<gene>
    <name evidence="4" type="ORF">S23_05200</name>
</gene>
<dbReference type="PROSITE" id="PS50297">
    <property type="entry name" value="ANK_REP_REGION"/>
    <property type="match status" value="2"/>
</dbReference>
<dbReference type="Gene3D" id="1.25.40.20">
    <property type="entry name" value="Ankyrin repeat-containing domain"/>
    <property type="match status" value="1"/>
</dbReference>
<evidence type="ECO:0008006" key="6">
    <source>
        <dbReference type="Google" id="ProtNLM"/>
    </source>
</evidence>
<dbReference type="SUPFAM" id="SSF48403">
    <property type="entry name" value="Ankyrin repeat"/>
    <property type="match status" value="1"/>
</dbReference>
<feature type="repeat" description="ANK" evidence="3">
    <location>
        <begin position="17"/>
        <end position="49"/>
    </location>
</feature>
<dbReference type="Pfam" id="PF12796">
    <property type="entry name" value="Ank_2"/>
    <property type="match status" value="1"/>
</dbReference>
<dbReference type="PRINTS" id="PR01415">
    <property type="entry name" value="ANKYRIN"/>
</dbReference>
<dbReference type="Proteomes" id="UP000007886">
    <property type="component" value="Chromosome"/>
</dbReference>
<organism evidence="4 5">
    <name type="scientific">Bradyrhizobium cosmicum</name>
    <dbReference type="NCBI Taxonomy" id="1404864"/>
    <lineage>
        <taxon>Bacteria</taxon>
        <taxon>Pseudomonadati</taxon>
        <taxon>Pseudomonadota</taxon>
        <taxon>Alphaproteobacteria</taxon>
        <taxon>Hyphomicrobiales</taxon>
        <taxon>Nitrobacteraceae</taxon>
        <taxon>Bradyrhizobium</taxon>
    </lineage>
</organism>
<keyword evidence="2 3" id="KW-0040">ANK repeat</keyword>
<evidence type="ECO:0000256" key="2">
    <source>
        <dbReference type="ARBA" id="ARBA00023043"/>
    </source>
</evidence>
<dbReference type="KEGG" id="brs:S23_05200"/>
<dbReference type="PANTHER" id="PTHR24171:SF9">
    <property type="entry name" value="ANKYRIN REPEAT DOMAIN-CONTAINING PROTEIN 39"/>
    <property type="match status" value="1"/>
</dbReference>
<name>A0AAI8M849_9BRAD</name>